<dbReference type="AlphaFoldDB" id="A0A9N8PIK3"/>
<reference evidence="1" key="1">
    <citation type="submission" date="2020-06" db="EMBL/GenBank/DDBJ databases">
        <authorList>
            <person name="Onetto C."/>
        </authorList>
    </citation>
    <scope>NUCLEOTIDE SEQUENCE</scope>
</reference>
<protein>
    <submittedName>
        <fullName evidence="1">Uncharacterized protein</fullName>
    </submittedName>
</protein>
<dbReference type="EMBL" id="CAIJEN010000017">
    <property type="protein sequence ID" value="CAD0097021.1"/>
    <property type="molecule type" value="Genomic_DNA"/>
</dbReference>
<sequence length="512" mass="59083">MLHLPEDVQLCVVEQLSTETLTGPEHYNAWNAAIKTLSSLCLTSRRMCMLAQPLLYRGFVRMLKMRMTLDGDNIGVKATEMLELFIRTLLDRPNLANQVWSIRLQELDDGDIDSDEQGFCCDDEYETPEMPDQITRTPDETFLNNCLDSTRRVSAPGADSEDHGWHDVWRSDLAEGKDSAATALLLTLVPNLRHLDIESFKMTYSWHFTMLVKQFFGGASWAKYEKGSEIPSFRFVNSIPLPQKLLPVLSPLERLTFRRDEYRSGWGIELYMCMMYISTLKSFSLIGMSYFFNHPSATYHMPLLKHLRYLRIQNVNSDPIGLFLDTLAKRVDTLERLELVIPFENEHEEDDVHFANRFDLRQLSKLRSSEINQTILFPHSSPENPNFSDLLPTSLESLVVREVDANFATALSNFVEQKDHENPPRLRYIELVETEEFANSTLEENQTAETLEIDHAAWSAVRAELIEMCLDVGIRYKIWSEVAKVFADEKDYKDWPERVKNHFRAGITLSSS</sequence>
<evidence type="ECO:0000313" key="1">
    <source>
        <dbReference type="EMBL" id="CAD0097021.1"/>
    </source>
</evidence>
<comment type="caution">
    <text evidence="1">The sequence shown here is derived from an EMBL/GenBank/DDBJ whole genome shotgun (WGS) entry which is preliminary data.</text>
</comment>
<accession>A0A9N8PIK3</accession>
<dbReference type="Proteomes" id="UP000716446">
    <property type="component" value="Unassembled WGS sequence"/>
</dbReference>
<evidence type="ECO:0000313" key="2">
    <source>
        <dbReference type="Proteomes" id="UP000716446"/>
    </source>
</evidence>
<proteinExistence type="predicted"/>
<gene>
    <name evidence="1" type="ORF">AWRI4619_LOCUS9571</name>
</gene>
<organism evidence="1 2">
    <name type="scientific">Aureobasidium vineae</name>
    <dbReference type="NCBI Taxonomy" id="2773715"/>
    <lineage>
        <taxon>Eukaryota</taxon>
        <taxon>Fungi</taxon>
        <taxon>Dikarya</taxon>
        <taxon>Ascomycota</taxon>
        <taxon>Pezizomycotina</taxon>
        <taxon>Dothideomycetes</taxon>
        <taxon>Dothideomycetidae</taxon>
        <taxon>Dothideales</taxon>
        <taxon>Saccotheciaceae</taxon>
        <taxon>Aureobasidium</taxon>
    </lineage>
</organism>
<name>A0A9N8PIK3_9PEZI</name>
<keyword evidence="2" id="KW-1185">Reference proteome</keyword>